<dbReference type="InterPro" id="IPR001920">
    <property type="entry name" value="Asp/Glu_race"/>
</dbReference>
<dbReference type="EMBL" id="LSFN01000005">
    <property type="protein sequence ID" value="OAB76554.1"/>
    <property type="molecule type" value="Genomic_DNA"/>
</dbReference>
<dbReference type="PANTHER" id="PTHR21198:SF7">
    <property type="entry name" value="ASPARTATE-GLUTAMATE RACEMASE FAMILY"/>
    <property type="match status" value="1"/>
</dbReference>
<dbReference type="InterPro" id="IPR004380">
    <property type="entry name" value="Asp_race"/>
</dbReference>
<sequence length="239" mass="26738">MKTIGLIGGMSWESSAEYYRLMNELVKKRLGGLHSAKCILYSVDFAEIELCQHEGRWVDAADILVQAAQCLESAGADAIVLCTNTMHRLANEIKSQVHIPFLHIAHAAVEEIQLKGIKKVGLLGTRYTMEQEFYRGEIEKNGIEVVVPDKHGREVVHKVIYEELCKGQIIPNSRDLYMRIMNQMVVDGAEGIILGCTEITLLIKPEHATVPIFDTTFLHANKAVDFSITTEDILASHSY</sequence>
<accession>A0A167FH49</accession>
<dbReference type="KEGG" id="pcx:LPB68_20845"/>
<name>A0A167FH49_9BACL</name>
<evidence type="ECO:0000256" key="1">
    <source>
        <dbReference type="ARBA" id="ARBA00007847"/>
    </source>
</evidence>
<keyword evidence="2" id="KW-0413">Isomerase</keyword>
<evidence type="ECO:0008006" key="5">
    <source>
        <dbReference type="Google" id="ProtNLM"/>
    </source>
</evidence>
<keyword evidence="4" id="KW-1185">Reference proteome</keyword>
<organism evidence="3 4">
    <name type="scientific">Paenibacillus crassostreae</name>
    <dbReference type="NCBI Taxonomy" id="1763538"/>
    <lineage>
        <taxon>Bacteria</taxon>
        <taxon>Bacillati</taxon>
        <taxon>Bacillota</taxon>
        <taxon>Bacilli</taxon>
        <taxon>Bacillales</taxon>
        <taxon>Paenibacillaceae</taxon>
        <taxon>Paenibacillus</taxon>
    </lineage>
</organism>
<evidence type="ECO:0000256" key="2">
    <source>
        <dbReference type="ARBA" id="ARBA00023235"/>
    </source>
</evidence>
<dbReference type="STRING" id="1763538.LPB68_20845"/>
<protein>
    <recommendedName>
        <fullName evidence="5">Aspartate racemase</fullName>
    </recommendedName>
</protein>
<dbReference type="GO" id="GO:0047661">
    <property type="term" value="F:amino-acid racemase activity"/>
    <property type="evidence" value="ECO:0007669"/>
    <property type="project" value="InterPro"/>
</dbReference>
<dbReference type="RefSeq" id="WP_068655367.1">
    <property type="nucleotide sequence ID" value="NZ_CP017770.1"/>
</dbReference>
<evidence type="ECO:0000313" key="4">
    <source>
        <dbReference type="Proteomes" id="UP000077134"/>
    </source>
</evidence>
<comment type="caution">
    <text evidence="3">The sequence shown here is derived from an EMBL/GenBank/DDBJ whole genome shotgun (WGS) entry which is preliminary data.</text>
</comment>
<dbReference type="PANTHER" id="PTHR21198">
    <property type="entry name" value="GLUTAMATE RACEMASE"/>
    <property type="match status" value="1"/>
</dbReference>
<dbReference type="OrthoDB" id="9803739at2"/>
<dbReference type="Pfam" id="PF01177">
    <property type="entry name" value="Asp_Glu_race"/>
    <property type="match status" value="1"/>
</dbReference>
<dbReference type="Gene3D" id="3.40.50.1860">
    <property type="match status" value="2"/>
</dbReference>
<dbReference type="InterPro" id="IPR015942">
    <property type="entry name" value="Asp/Glu/hydantoin_racemase"/>
</dbReference>
<proteinExistence type="inferred from homology"/>
<comment type="similarity">
    <text evidence="1">Belongs to the aspartate/glutamate racemases family.</text>
</comment>
<dbReference type="NCBIfam" id="TIGR00035">
    <property type="entry name" value="asp_race"/>
    <property type="match status" value="1"/>
</dbReference>
<dbReference type="SUPFAM" id="SSF53681">
    <property type="entry name" value="Aspartate/glutamate racemase"/>
    <property type="match status" value="2"/>
</dbReference>
<evidence type="ECO:0000313" key="3">
    <source>
        <dbReference type="EMBL" id="OAB76554.1"/>
    </source>
</evidence>
<dbReference type="AlphaFoldDB" id="A0A167FH49"/>
<reference evidence="3 4" key="1">
    <citation type="submission" date="2016-02" db="EMBL/GenBank/DDBJ databases">
        <title>Paenibacillus sp. LPB0068, isolated from Crassostrea gigas.</title>
        <authorList>
            <person name="Shin S.-K."/>
            <person name="Yi H."/>
        </authorList>
    </citation>
    <scope>NUCLEOTIDE SEQUENCE [LARGE SCALE GENOMIC DNA]</scope>
    <source>
        <strain evidence="3 4">LPB0068</strain>
    </source>
</reference>
<dbReference type="Proteomes" id="UP000077134">
    <property type="component" value="Unassembled WGS sequence"/>
</dbReference>
<gene>
    <name evidence="3" type="ORF">PNBC_03895</name>
</gene>